<dbReference type="OrthoDB" id="1928505at2759"/>
<comment type="caution">
    <text evidence="4">The sequence shown here is derived from an EMBL/GenBank/DDBJ whole genome shotgun (WGS) entry which is preliminary data.</text>
</comment>
<reference evidence="4 5" key="1">
    <citation type="submission" date="2020-04" db="EMBL/GenBank/DDBJ databases">
        <title>Plant Genome Project.</title>
        <authorList>
            <person name="Zhang R.-G."/>
        </authorList>
    </citation>
    <scope>NUCLEOTIDE SEQUENCE [LARGE SCALE GENOMIC DNA]</scope>
    <source>
        <strain evidence="4">YNK0</strain>
        <tissue evidence="4">Leaf</tissue>
    </source>
</reference>
<dbReference type="OMA" id="SATCMNN"/>
<feature type="region of interest" description="Disordered" evidence="1">
    <location>
        <begin position="328"/>
        <end position="351"/>
    </location>
</feature>
<feature type="domain" description="DUF4378" evidence="2">
    <location>
        <begin position="839"/>
        <end position="1000"/>
    </location>
</feature>
<dbReference type="Pfam" id="PF14309">
    <property type="entry name" value="DUF4378"/>
    <property type="match status" value="1"/>
</dbReference>
<feature type="region of interest" description="Disordered" evidence="1">
    <location>
        <begin position="777"/>
        <end position="800"/>
    </location>
</feature>
<name>A0A834Z5C1_TETSI</name>
<dbReference type="InterPro" id="IPR025486">
    <property type="entry name" value="DUF4378"/>
</dbReference>
<feature type="domain" description="DUF3741" evidence="3">
    <location>
        <begin position="99"/>
        <end position="123"/>
    </location>
</feature>
<dbReference type="EMBL" id="JABCRI010000010">
    <property type="protein sequence ID" value="KAF8399101.1"/>
    <property type="molecule type" value="Genomic_DNA"/>
</dbReference>
<feature type="compositionally biased region" description="Basic and acidic residues" evidence="1">
    <location>
        <begin position="382"/>
        <end position="394"/>
    </location>
</feature>
<keyword evidence="5" id="KW-1185">Reference proteome</keyword>
<gene>
    <name evidence="4" type="ORF">HHK36_014967</name>
</gene>
<evidence type="ECO:0000259" key="2">
    <source>
        <dbReference type="Pfam" id="PF14309"/>
    </source>
</evidence>
<evidence type="ECO:0000256" key="1">
    <source>
        <dbReference type="SAM" id="MobiDB-lite"/>
    </source>
</evidence>
<dbReference type="Pfam" id="PF14383">
    <property type="entry name" value="VARLMGL"/>
    <property type="match status" value="1"/>
</dbReference>
<dbReference type="PANTHER" id="PTHR21726:SF61">
    <property type="entry name" value="DNAA INITIATOR-ASSOCIATING PROTEIN"/>
    <property type="match status" value="1"/>
</dbReference>
<dbReference type="PANTHER" id="PTHR21726">
    <property type="entry name" value="PHOSPHATIDYLINOSITOL N-ACETYLGLUCOSAMINYLTRANSFERASE SUBUNIT P DOWN SYNDROME CRITICAL REGION PROTEIN 5 -RELATED"/>
    <property type="match status" value="1"/>
</dbReference>
<feature type="region of interest" description="Disordered" evidence="1">
    <location>
        <begin position="382"/>
        <end position="435"/>
    </location>
</feature>
<dbReference type="InterPro" id="IPR032795">
    <property type="entry name" value="DUF3741-assoc"/>
</dbReference>
<feature type="compositionally biased region" description="Basic and acidic residues" evidence="1">
    <location>
        <begin position="481"/>
        <end position="490"/>
    </location>
</feature>
<dbReference type="AlphaFoldDB" id="A0A834Z5C1"/>
<evidence type="ECO:0008006" key="6">
    <source>
        <dbReference type="Google" id="ProtNLM"/>
    </source>
</evidence>
<proteinExistence type="predicted"/>
<feature type="region of interest" description="Disordered" evidence="1">
    <location>
        <begin position="467"/>
        <end position="519"/>
    </location>
</feature>
<accession>A0A834Z5C1</accession>
<protein>
    <recommendedName>
        <fullName evidence="6">DUF4378 domain-containing protein</fullName>
    </recommendedName>
</protein>
<evidence type="ECO:0000259" key="3">
    <source>
        <dbReference type="Pfam" id="PF14383"/>
    </source>
</evidence>
<evidence type="ECO:0000313" key="4">
    <source>
        <dbReference type="EMBL" id="KAF8399101.1"/>
    </source>
</evidence>
<dbReference type="Proteomes" id="UP000655225">
    <property type="component" value="Unassembled WGS sequence"/>
</dbReference>
<sequence>MNDLSGETSSSLALVEKRPQRPGGCVGIFFQLFDWNRRLAKKKLFSKKLLPPARAKRASKKFGGDEKLPMAKLLLIADENCGGFPNTKKHGIDNANGERNHETRSPGLVARLMGLDSMPDVRRDKLKKTQFPETNHDQGKNFVDSHGVRSSELFGCGKEDLNSEKGHTKLESRPQKLQKTGVFERRPVTRFGAEALHFKGVLSRSRKHHPKIASPVKSPRILSGRNASRLVEVATKILEPGLQPSNRAKCALTYSASLHPPLKDEVMTAGKTVLSPHQSEQSNYYARASKSLKGQSSCGRCDNFDVVDFRSNVEGQASVFASSVSKFVSDHSQGSGRGKGRPPISSLEQETEVVVLRKQDQPVSLSAQAKANFQIRSERIIERKPLSQEDQDQHHKSRQQCKSRKDVPSSIALKHRTQRQNQLSLGKDKVPPMPKLTNLQSRRVSYSVDAVNRPKDYIALNRNASSCTRPRMPSKAPDNCKIGRERNSCDKEDDSSSQPRAFIRKRRPISDSGRLESKGGVSFTKGDVTNGKATGLNAHSMNCIYVKSRLPSQGECNTPKGNTDTDIVSFTFSSPMRHSMGPFSPTKMEERRRVRDELIGNSTSQQNKLVLDEIDGNSSMLLRGDALGALLEQKLKELSCQDGNELENKGNPTRRSTDSILHVQISDLTVARPISQEDGNNCSVEFHPKDNLSYSNWDPSGCMLPDGHMFNTNRKFLEEAKRAVGASAAYPPAGDGDHPSPASVLEASFSNDSCFSGSLDDSSIYTLLIPGHKMQPDTMDCSCDQPEPSDPDTDLSDSATSWKTGRAGSEMVTDFVNHISSILNSIDLADIRLTGSKLNHAKEVILNAELLFGNAALCNAESMEDFLIAPFLLDKLEALADALWRIPNCILGFMEVKDTYQFRSFLSDSMIECLDSKYGRYCISGFKVWTKLPLCMNTELLIREVYEDIRKWTDLAGKTTDEIIDREMSHSLGKWTDFEIEAFEMGAEVERDILQVLVNEMVIDLSECRVASSQIQ</sequence>
<evidence type="ECO:0000313" key="5">
    <source>
        <dbReference type="Proteomes" id="UP000655225"/>
    </source>
</evidence>
<organism evidence="4 5">
    <name type="scientific">Tetracentron sinense</name>
    <name type="common">Spur-leaf</name>
    <dbReference type="NCBI Taxonomy" id="13715"/>
    <lineage>
        <taxon>Eukaryota</taxon>
        <taxon>Viridiplantae</taxon>
        <taxon>Streptophyta</taxon>
        <taxon>Embryophyta</taxon>
        <taxon>Tracheophyta</taxon>
        <taxon>Spermatophyta</taxon>
        <taxon>Magnoliopsida</taxon>
        <taxon>Trochodendrales</taxon>
        <taxon>Trochodendraceae</taxon>
        <taxon>Tetracentron</taxon>
    </lineage>
</organism>